<name>A0A5N6VD20_9EURO</name>
<evidence type="ECO:0000313" key="1">
    <source>
        <dbReference type="EMBL" id="KAE8306223.1"/>
    </source>
</evidence>
<dbReference type="EMBL" id="ML738487">
    <property type="protein sequence ID" value="KAE8306223.1"/>
    <property type="molecule type" value="Genomic_DNA"/>
</dbReference>
<evidence type="ECO:0000313" key="2">
    <source>
        <dbReference type="Proteomes" id="UP000325433"/>
    </source>
</evidence>
<sequence>MEATSPFQQSFFCCHSLYTAVVFRVRLGYSINLDDLCVWISMFTEIMYPQPRGLRVCKIRNPEIGRRNVQKRS</sequence>
<proteinExistence type="predicted"/>
<gene>
    <name evidence="1" type="ORF">BDV41DRAFT_154675</name>
</gene>
<keyword evidence="2" id="KW-1185">Reference proteome</keyword>
<protein>
    <submittedName>
        <fullName evidence="1">Uncharacterized protein</fullName>
    </submittedName>
</protein>
<accession>A0A5N6VD20</accession>
<reference evidence="2" key="1">
    <citation type="submission" date="2019-04" db="EMBL/GenBank/DDBJ databases">
        <title>Friends and foes A comparative genomics studyof 23 Aspergillus species from section Flavi.</title>
        <authorList>
            <consortium name="DOE Joint Genome Institute"/>
            <person name="Kjaerbolling I."/>
            <person name="Vesth T."/>
            <person name="Frisvad J.C."/>
            <person name="Nybo J.L."/>
            <person name="Theobald S."/>
            <person name="Kildgaard S."/>
            <person name="Isbrandt T."/>
            <person name="Kuo A."/>
            <person name="Sato A."/>
            <person name="Lyhne E.K."/>
            <person name="Kogle M.E."/>
            <person name="Wiebenga A."/>
            <person name="Kun R.S."/>
            <person name="Lubbers R.J."/>
            <person name="Makela M.R."/>
            <person name="Barry K."/>
            <person name="Chovatia M."/>
            <person name="Clum A."/>
            <person name="Daum C."/>
            <person name="Haridas S."/>
            <person name="He G."/>
            <person name="LaButti K."/>
            <person name="Lipzen A."/>
            <person name="Mondo S."/>
            <person name="Riley R."/>
            <person name="Salamov A."/>
            <person name="Simmons B.A."/>
            <person name="Magnuson J.K."/>
            <person name="Henrissat B."/>
            <person name="Mortensen U.H."/>
            <person name="Larsen T.O."/>
            <person name="Devries R.P."/>
            <person name="Grigoriev I.V."/>
            <person name="Machida M."/>
            <person name="Baker S.E."/>
            <person name="Andersen M.R."/>
        </authorList>
    </citation>
    <scope>NUCLEOTIDE SEQUENCE [LARGE SCALE GENOMIC DNA]</scope>
    <source>
        <strain evidence="2">CBS 130015</strain>
    </source>
</reference>
<dbReference type="AlphaFoldDB" id="A0A5N6VD20"/>
<organism evidence="1 2">
    <name type="scientific">Aspergillus transmontanensis</name>
    <dbReference type="NCBI Taxonomy" id="1034304"/>
    <lineage>
        <taxon>Eukaryota</taxon>
        <taxon>Fungi</taxon>
        <taxon>Dikarya</taxon>
        <taxon>Ascomycota</taxon>
        <taxon>Pezizomycotina</taxon>
        <taxon>Eurotiomycetes</taxon>
        <taxon>Eurotiomycetidae</taxon>
        <taxon>Eurotiales</taxon>
        <taxon>Aspergillaceae</taxon>
        <taxon>Aspergillus</taxon>
        <taxon>Aspergillus subgen. Circumdati</taxon>
    </lineage>
</organism>
<dbReference type="Proteomes" id="UP000325433">
    <property type="component" value="Unassembled WGS sequence"/>
</dbReference>